<dbReference type="InterPro" id="IPR019734">
    <property type="entry name" value="TPR_rpt"/>
</dbReference>
<dbReference type="InterPro" id="IPR001387">
    <property type="entry name" value="Cro/C1-type_HTH"/>
</dbReference>
<proteinExistence type="predicted"/>
<dbReference type="Gene3D" id="1.10.260.40">
    <property type="entry name" value="lambda repressor-like DNA-binding domains"/>
    <property type="match status" value="1"/>
</dbReference>
<dbReference type="GO" id="GO:0003677">
    <property type="term" value="F:DNA binding"/>
    <property type="evidence" value="ECO:0007669"/>
    <property type="project" value="InterPro"/>
</dbReference>
<dbReference type="InterPro" id="IPR010982">
    <property type="entry name" value="Lambda_DNA-bd_dom_sf"/>
</dbReference>
<name>A0A4R0KL27_9ACTN</name>
<dbReference type="PROSITE" id="PS50005">
    <property type="entry name" value="TPR"/>
    <property type="match status" value="1"/>
</dbReference>
<sequence>MTCQNLGDEGDRVEDTFAARLRDARRARDLTQESLAEQAGLSAQAIGLLERGVRRFPHPTTIDKLDKALQLTPEELAAFKRLASRGAASPTATQAKPAGPAWVVARQLPSVNAGFAGRTQQVDQLIDLLSGTPAQPGSPIVATIRGMAGVGKTALAIQAAHTSADQYPDGTLLVNLRGFGAGTPVSPLHAIGQLLRGTGVPPDAVPGSLVEAVAALRSRLADRRVLLILDNAHDVGQVAELIPAASGSAVLITSRATLTAQPASLHLQLEPMPADESLHLLETIAGAHRLASAAARVAELCGHLPLALSVAGAWLVRHPSASDNELAQRLEDESRRLDLLGVDDLDVRASLSLSIEQLNRSADPLDHSAAQALILLSLSDAEDFTAETSAALIDTQPAEADRLLERLTDVHLLESRAPGRYLFHDLVRAFGRELAAGLPEDERTAALDRSLALYLAVAWRANEMGDPKAARMAWPERPPAPAFPTFTRLEQALAWIDDELRNCLALVDQVRTLGGRDELAAGLIVGLYNYFAMRGSMSDWLPAIDNVAAGRIERWTLAQLHADAAIALAELARYDESAQRFGLAREVFESIGNLRGVSLATNNKARLLIRMHRYREALPLVEHALAVNQQLGNDRGLAASQLTLTEVYTELGDWNAAEAASTAAVELFAAAGDESGAANGRIDRAWARARAGRPESAVAEIVQAMGVLDVLGYRKSVSDGHYVLGMVYAQLKDFESAIEQTEHALEVALDVGDLRREAQARLELGRVLNDIGEPDDAVPNLEFALAFYREHDAALVPPTEDLLEAARKAAGA</sequence>
<feature type="repeat" description="TPR" evidence="1">
    <location>
        <begin position="718"/>
        <end position="751"/>
    </location>
</feature>
<evidence type="ECO:0000313" key="4">
    <source>
        <dbReference type="Proteomes" id="UP000291144"/>
    </source>
</evidence>
<dbReference type="SUPFAM" id="SSF52540">
    <property type="entry name" value="P-loop containing nucleoside triphosphate hydrolases"/>
    <property type="match status" value="1"/>
</dbReference>
<reference evidence="3 4" key="1">
    <citation type="submission" date="2019-02" db="EMBL/GenBank/DDBJ databases">
        <title>Kribbella capetownensis sp. nov. and Kribbella speibonae sp. nov., isolated from soil.</title>
        <authorList>
            <person name="Curtis S.M."/>
            <person name="Norton I."/>
            <person name="Everest G.J."/>
            <person name="Meyers P.R."/>
        </authorList>
    </citation>
    <scope>NUCLEOTIDE SEQUENCE [LARGE SCALE GENOMIC DNA]</scope>
    <source>
        <strain evidence="3 4">NRRL B-24813</strain>
    </source>
</reference>
<dbReference type="GO" id="GO:0043531">
    <property type="term" value="F:ADP binding"/>
    <property type="evidence" value="ECO:0007669"/>
    <property type="project" value="InterPro"/>
</dbReference>
<protein>
    <submittedName>
        <fullName evidence="3">Tetratricopeptide repeat protein</fullName>
    </submittedName>
</protein>
<dbReference type="SMART" id="SM00028">
    <property type="entry name" value="TPR"/>
    <property type="match status" value="5"/>
</dbReference>
<dbReference type="PANTHER" id="PTHR47691:SF3">
    <property type="entry name" value="HTH-TYPE TRANSCRIPTIONAL REGULATOR RV0890C-RELATED"/>
    <property type="match status" value="1"/>
</dbReference>
<dbReference type="Pfam" id="PF00931">
    <property type="entry name" value="NB-ARC"/>
    <property type="match status" value="1"/>
</dbReference>
<dbReference type="EMBL" id="SJKB01000005">
    <property type="protein sequence ID" value="TCC60969.1"/>
    <property type="molecule type" value="Genomic_DNA"/>
</dbReference>
<dbReference type="SUPFAM" id="SSF47413">
    <property type="entry name" value="lambda repressor-like DNA-binding domains"/>
    <property type="match status" value="1"/>
</dbReference>
<dbReference type="Pfam" id="PF13424">
    <property type="entry name" value="TPR_12"/>
    <property type="match status" value="2"/>
</dbReference>
<evidence type="ECO:0000256" key="1">
    <source>
        <dbReference type="PROSITE-ProRule" id="PRU00339"/>
    </source>
</evidence>
<dbReference type="InterPro" id="IPR011990">
    <property type="entry name" value="TPR-like_helical_dom_sf"/>
</dbReference>
<comment type="caution">
    <text evidence="3">The sequence shown here is derived from an EMBL/GenBank/DDBJ whole genome shotgun (WGS) entry which is preliminary data.</text>
</comment>
<dbReference type="SUPFAM" id="SSF48452">
    <property type="entry name" value="TPR-like"/>
    <property type="match status" value="1"/>
</dbReference>
<organism evidence="3 4">
    <name type="scientific">Kribbella pittospori</name>
    <dbReference type="NCBI Taxonomy" id="722689"/>
    <lineage>
        <taxon>Bacteria</taxon>
        <taxon>Bacillati</taxon>
        <taxon>Actinomycetota</taxon>
        <taxon>Actinomycetes</taxon>
        <taxon>Propionibacteriales</taxon>
        <taxon>Kribbellaceae</taxon>
        <taxon>Kribbella</taxon>
    </lineage>
</organism>
<dbReference type="OrthoDB" id="4326794at2"/>
<dbReference type="Gene3D" id="1.25.40.10">
    <property type="entry name" value="Tetratricopeptide repeat domain"/>
    <property type="match status" value="1"/>
</dbReference>
<dbReference type="Proteomes" id="UP000291144">
    <property type="component" value="Unassembled WGS sequence"/>
</dbReference>
<dbReference type="PRINTS" id="PR00364">
    <property type="entry name" value="DISEASERSIST"/>
</dbReference>
<feature type="domain" description="HTH cro/C1-type" evidence="2">
    <location>
        <begin position="21"/>
        <end position="76"/>
    </location>
</feature>
<dbReference type="SMART" id="SM00530">
    <property type="entry name" value="HTH_XRE"/>
    <property type="match status" value="1"/>
</dbReference>
<keyword evidence="4" id="KW-1185">Reference proteome</keyword>
<dbReference type="PANTHER" id="PTHR47691">
    <property type="entry name" value="REGULATOR-RELATED"/>
    <property type="match status" value="1"/>
</dbReference>
<keyword evidence="1" id="KW-0802">TPR repeat</keyword>
<accession>A0A4R0KL27</accession>
<dbReference type="AlphaFoldDB" id="A0A4R0KL27"/>
<dbReference type="InterPro" id="IPR002182">
    <property type="entry name" value="NB-ARC"/>
</dbReference>
<evidence type="ECO:0000313" key="3">
    <source>
        <dbReference type="EMBL" id="TCC60969.1"/>
    </source>
</evidence>
<dbReference type="Pfam" id="PF13560">
    <property type="entry name" value="HTH_31"/>
    <property type="match status" value="1"/>
</dbReference>
<dbReference type="Gene3D" id="3.40.50.300">
    <property type="entry name" value="P-loop containing nucleotide triphosphate hydrolases"/>
    <property type="match status" value="1"/>
</dbReference>
<dbReference type="InterPro" id="IPR027417">
    <property type="entry name" value="P-loop_NTPase"/>
</dbReference>
<dbReference type="CDD" id="cd00093">
    <property type="entry name" value="HTH_XRE"/>
    <property type="match status" value="1"/>
</dbReference>
<evidence type="ECO:0000259" key="2">
    <source>
        <dbReference type="PROSITE" id="PS50943"/>
    </source>
</evidence>
<dbReference type="PROSITE" id="PS50943">
    <property type="entry name" value="HTH_CROC1"/>
    <property type="match status" value="1"/>
</dbReference>
<gene>
    <name evidence="3" type="ORF">E0H73_17060</name>
</gene>